<name>A0A9W9B3F2_9AGAR</name>
<evidence type="ECO:0000313" key="2">
    <source>
        <dbReference type="EMBL" id="KAJ4495962.1"/>
    </source>
</evidence>
<dbReference type="PANTHER" id="PTHR15955">
    <property type="entry name" value="RWD DOMAIN CONTAINING PROTEIN 2"/>
    <property type="match status" value="1"/>
</dbReference>
<dbReference type="AlphaFoldDB" id="A0A9W9B3F2"/>
<dbReference type="InterPro" id="IPR017359">
    <property type="entry name" value="Phi-like"/>
</dbReference>
<organism evidence="2 3">
    <name type="scientific">Lentinula lateritia</name>
    <dbReference type="NCBI Taxonomy" id="40482"/>
    <lineage>
        <taxon>Eukaryota</taxon>
        <taxon>Fungi</taxon>
        <taxon>Dikarya</taxon>
        <taxon>Basidiomycota</taxon>
        <taxon>Agaricomycotina</taxon>
        <taxon>Agaricomycetes</taxon>
        <taxon>Agaricomycetidae</taxon>
        <taxon>Agaricales</taxon>
        <taxon>Marasmiineae</taxon>
        <taxon>Omphalotaceae</taxon>
        <taxon>Lentinula</taxon>
    </lineage>
</organism>
<protein>
    <recommendedName>
        <fullName evidence="1">Small nuclear ribonucleoprotein Prp3 C-terminal domain-containing protein</fullName>
    </recommendedName>
</protein>
<gene>
    <name evidence="2" type="ORF">C8J55DRAFT_414473</name>
</gene>
<sequence>MTSNMERLLEELQLIHCSLLPAEIFLFLDHCNSWNDALQSYVSFGYSDSLEKLNLSSPSLHIGLENFNVWFEVTLSLVQQQPLVAVKGEDISRDEQEKWQRIVKEKFNDIGDSEYPIYQLFSLHLLPMLHEEADNIHADRETKLLELISAHEDALSLRSSHSSSSKVIYHALFISHHLISPTKRRNLQQWSMSLSISGFAKVGYPGVIYAEGIRENIEEFVDSVKAMQWLALRLRFMEPAPEGVDGYISASQRRWTEFQKVGDVMEEMRRIGRQKYIVEVGIGSAKASKGSI</sequence>
<dbReference type="EMBL" id="JANVFS010000001">
    <property type="protein sequence ID" value="KAJ4495962.1"/>
    <property type="molecule type" value="Genomic_DNA"/>
</dbReference>
<proteinExistence type="predicted"/>
<accession>A0A9W9B3F2</accession>
<evidence type="ECO:0000313" key="3">
    <source>
        <dbReference type="Proteomes" id="UP001150238"/>
    </source>
</evidence>
<feature type="domain" description="Small nuclear ribonucleoprotein Prp3 C-terminal" evidence="1">
    <location>
        <begin position="172"/>
        <end position="230"/>
    </location>
</feature>
<reference evidence="2" key="1">
    <citation type="submission" date="2022-08" db="EMBL/GenBank/DDBJ databases">
        <authorList>
            <consortium name="DOE Joint Genome Institute"/>
            <person name="Min B."/>
            <person name="Riley R."/>
            <person name="Sierra-Patev S."/>
            <person name="Naranjo-Ortiz M."/>
            <person name="Looney B."/>
            <person name="Konkel Z."/>
            <person name="Slot J.C."/>
            <person name="Sakamoto Y."/>
            <person name="Steenwyk J.L."/>
            <person name="Rokas A."/>
            <person name="Carro J."/>
            <person name="Camarero S."/>
            <person name="Ferreira P."/>
            <person name="Molpeceres G."/>
            <person name="Ruiz-Duenas F.J."/>
            <person name="Serrano A."/>
            <person name="Henrissat B."/>
            <person name="Drula E."/>
            <person name="Hughes K.W."/>
            <person name="Mata J.L."/>
            <person name="Ishikawa N.K."/>
            <person name="Vargas-Isla R."/>
            <person name="Ushijima S."/>
            <person name="Smith C.A."/>
            <person name="Ahrendt S."/>
            <person name="Andreopoulos W."/>
            <person name="He G."/>
            <person name="Labutti K."/>
            <person name="Lipzen A."/>
            <person name="Ng V."/>
            <person name="Sandor L."/>
            <person name="Barry K."/>
            <person name="Martinez A.T."/>
            <person name="Xiao Y."/>
            <person name="Gibbons J.G."/>
            <person name="Terashima K."/>
            <person name="Hibbett D.S."/>
            <person name="Grigoriev I.V."/>
        </authorList>
    </citation>
    <scope>NUCLEOTIDE SEQUENCE</scope>
    <source>
        <strain evidence="2">Sp2 HRB7682 ss15</strain>
    </source>
</reference>
<comment type="caution">
    <text evidence="2">The sequence shown here is derived from an EMBL/GenBank/DDBJ whole genome shotgun (WGS) entry which is preliminary data.</text>
</comment>
<dbReference type="InterPro" id="IPR059181">
    <property type="entry name" value="RWDD2A-B_C"/>
</dbReference>
<dbReference type="InterPro" id="IPR010541">
    <property type="entry name" value="Prp3_C"/>
</dbReference>
<reference evidence="2" key="2">
    <citation type="journal article" date="2023" name="Proc. Natl. Acad. Sci. U.S.A.">
        <title>A global phylogenomic analysis of the shiitake genus Lentinula.</title>
        <authorList>
            <person name="Sierra-Patev S."/>
            <person name="Min B."/>
            <person name="Naranjo-Ortiz M."/>
            <person name="Looney B."/>
            <person name="Konkel Z."/>
            <person name="Slot J.C."/>
            <person name="Sakamoto Y."/>
            <person name="Steenwyk J.L."/>
            <person name="Rokas A."/>
            <person name="Carro J."/>
            <person name="Camarero S."/>
            <person name="Ferreira P."/>
            <person name="Molpeceres G."/>
            <person name="Ruiz-Duenas F.J."/>
            <person name="Serrano A."/>
            <person name="Henrissat B."/>
            <person name="Drula E."/>
            <person name="Hughes K.W."/>
            <person name="Mata J.L."/>
            <person name="Ishikawa N.K."/>
            <person name="Vargas-Isla R."/>
            <person name="Ushijima S."/>
            <person name="Smith C.A."/>
            <person name="Donoghue J."/>
            <person name="Ahrendt S."/>
            <person name="Andreopoulos W."/>
            <person name="He G."/>
            <person name="LaButti K."/>
            <person name="Lipzen A."/>
            <person name="Ng V."/>
            <person name="Riley R."/>
            <person name="Sandor L."/>
            <person name="Barry K."/>
            <person name="Martinez A.T."/>
            <person name="Xiao Y."/>
            <person name="Gibbons J.G."/>
            <person name="Terashima K."/>
            <person name="Grigoriev I.V."/>
            <person name="Hibbett D."/>
        </authorList>
    </citation>
    <scope>NUCLEOTIDE SEQUENCE</scope>
    <source>
        <strain evidence="2">Sp2 HRB7682 ss15</strain>
    </source>
</reference>
<dbReference type="Pfam" id="PF06544">
    <property type="entry name" value="Prp3_C"/>
    <property type="match status" value="1"/>
</dbReference>
<dbReference type="PANTHER" id="PTHR15955:SF8">
    <property type="entry name" value="RWD DOMAIN-CONTAINING PROTEIN 2B-RELATED"/>
    <property type="match status" value="1"/>
</dbReference>
<evidence type="ECO:0000259" key="1">
    <source>
        <dbReference type="Pfam" id="PF06544"/>
    </source>
</evidence>
<dbReference type="Proteomes" id="UP001150238">
    <property type="component" value="Unassembled WGS sequence"/>
</dbReference>
<dbReference type="CDD" id="cd24163">
    <property type="entry name" value="RWDD2_C"/>
    <property type="match status" value="1"/>
</dbReference>